<keyword evidence="3" id="KW-1185">Reference proteome</keyword>
<name>A0ABW5VAQ6_9BACI</name>
<dbReference type="Pfam" id="PF03205">
    <property type="entry name" value="MobB"/>
    <property type="match status" value="1"/>
</dbReference>
<dbReference type="PANTHER" id="PTHR40072">
    <property type="entry name" value="MOLYBDOPTERIN-GUANINE DINUCLEOTIDE BIOSYNTHESIS ADAPTER PROTEIN-RELATED"/>
    <property type="match status" value="1"/>
</dbReference>
<dbReference type="RefSeq" id="WP_382394544.1">
    <property type="nucleotide sequence ID" value="NZ_JBHUNA010000028.1"/>
</dbReference>
<comment type="caution">
    <text evidence="2">The sequence shown here is derived from an EMBL/GenBank/DDBJ whole genome shotgun (WGS) entry which is preliminary data.</text>
</comment>
<dbReference type="PANTHER" id="PTHR40072:SF1">
    <property type="entry name" value="MOLYBDOPTERIN-GUANINE DINUCLEOTIDE BIOSYNTHESIS ADAPTER PROTEIN"/>
    <property type="match status" value="1"/>
</dbReference>
<dbReference type="EMBL" id="JBHUNA010000028">
    <property type="protein sequence ID" value="MFD2761737.1"/>
    <property type="molecule type" value="Genomic_DNA"/>
</dbReference>
<evidence type="ECO:0000259" key="1">
    <source>
        <dbReference type="Pfam" id="PF03205"/>
    </source>
</evidence>
<organism evidence="2 3">
    <name type="scientific">Lentibacillus juripiscarius</name>
    <dbReference type="NCBI Taxonomy" id="257446"/>
    <lineage>
        <taxon>Bacteria</taxon>
        <taxon>Bacillati</taxon>
        <taxon>Bacillota</taxon>
        <taxon>Bacilli</taxon>
        <taxon>Bacillales</taxon>
        <taxon>Bacillaceae</taxon>
        <taxon>Lentibacillus</taxon>
    </lineage>
</organism>
<dbReference type="Proteomes" id="UP001597502">
    <property type="component" value="Unassembled WGS sequence"/>
</dbReference>
<evidence type="ECO:0000313" key="2">
    <source>
        <dbReference type="EMBL" id="MFD2761737.1"/>
    </source>
</evidence>
<dbReference type="InterPro" id="IPR027417">
    <property type="entry name" value="P-loop_NTPase"/>
</dbReference>
<reference evidence="3" key="1">
    <citation type="journal article" date="2019" name="Int. J. Syst. Evol. Microbiol.">
        <title>The Global Catalogue of Microorganisms (GCM) 10K type strain sequencing project: providing services to taxonomists for standard genome sequencing and annotation.</title>
        <authorList>
            <consortium name="The Broad Institute Genomics Platform"/>
            <consortium name="The Broad Institute Genome Sequencing Center for Infectious Disease"/>
            <person name="Wu L."/>
            <person name="Ma J."/>
        </authorList>
    </citation>
    <scope>NUCLEOTIDE SEQUENCE [LARGE SCALE GENOMIC DNA]</scope>
    <source>
        <strain evidence="3">TISTR 1535</strain>
    </source>
</reference>
<dbReference type="SUPFAM" id="SSF52540">
    <property type="entry name" value="P-loop containing nucleoside triphosphate hydrolases"/>
    <property type="match status" value="1"/>
</dbReference>
<proteinExistence type="predicted"/>
<dbReference type="NCBIfam" id="TIGR00176">
    <property type="entry name" value="mobB"/>
    <property type="match status" value="1"/>
</dbReference>
<evidence type="ECO:0000313" key="3">
    <source>
        <dbReference type="Proteomes" id="UP001597502"/>
    </source>
</evidence>
<sequence length="166" mass="18339">MLVCQVTGYKNSGKTSVMNELIRYFSKENLKVGSLKHHGHGGEPDMVEGTDSQGHLESGSVISGVQGENTTQLTISMPLELDELIQMYRRFPLDLLMVEGYKQAAYPKIVLIKNEADLSLLQELSAIIAVGTWDAKMAVNLDIPVFDMNSLETNIPALADCIRRDL</sequence>
<gene>
    <name evidence="2" type="primary">mobB</name>
    <name evidence="2" type="ORF">ACFSUO_12330</name>
</gene>
<feature type="domain" description="Molybdopterin-guanine dinucleotide biosynthesis protein B (MobB)" evidence="1">
    <location>
        <begin position="4"/>
        <end position="131"/>
    </location>
</feature>
<dbReference type="InterPro" id="IPR004435">
    <property type="entry name" value="MobB_dom"/>
</dbReference>
<accession>A0ABW5VAQ6</accession>
<dbReference type="Gene3D" id="3.40.50.300">
    <property type="entry name" value="P-loop containing nucleotide triphosphate hydrolases"/>
    <property type="match status" value="1"/>
</dbReference>
<dbReference type="InterPro" id="IPR052539">
    <property type="entry name" value="MGD_biosynthesis_adapter"/>
</dbReference>
<protein>
    <submittedName>
        <fullName evidence="2">Molybdopterin-guanine dinucleotide biosynthesis protein B</fullName>
    </submittedName>
</protein>